<proteinExistence type="predicted"/>
<protein>
    <submittedName>
        <fullName evidence="2">Uncharacterized protein</fullName>
    </submittedName>
</protein>
<sequence>MTSINNASLDPSSTFKPKMPDRFDKKDSITGSENIFSINRNSETRFSHSLSPVISDKYKSYINFPHIKESPISTSSHFSLIKDPETAFFSNEEDNNLNLTSFSYLPENNTESYPIVGLMKRRSPESICESRKLYSTRLGSLVDKIYSLYVENIFNSKIYQEPDSLNVSSTDHTPNDWIYQMDDTSNDKIANPSGFYMNRFLDCISNSPDKEDCKEEYTQMSNLFWFKSVYLTRYDPLQSKVKLCSVLSSVSKLLLEDIKKRLSYNESMKIEEINNFWDAGRFPENFESLIEYNSSILSHLFEFFNLNTSKEMCSLQGVKQEWASFTQIIYNSIHHMKKSINYNFPNSYMDYNINSNMSKTSNDNEKLNSLAKIGSEIYFRKSNVQSQKKDFDLSSLSDFSNVPSVEKLFFSVIFDTSKHLIPQIQAKHFKRSYVSSDHTSVCKLAKVNYNCFHENPLHNYNRKLDLNSTDPIDSQYRIGQSNENFDGYMASNLSCNSTHFLSNISAPSNKPISPKFRSLKKLACIWYLLPLSKIKEIGDFRTRILPILKNPLRNISLVSNKFFGTRIAQTNNSSGLCYQRGHIFEGLSDSNLSFEDYLCSASVYRNFEPSIFHEQLDSQNFESQDMNPITRSHSLPNFINNSSQNRDSINLLPPYNIEPYSRKNCTICKSTTNFDDDIISEFLESCDISLSFCNEHRNLNRANELSNGFINLDPVEIFKKIRNSVSSSLHNNKLEVSETINQIISELFKSNELDSFLCYFDLENYDYINGSLNLDQCHIFIKNIVLDSLAGLIQGYMNLPLSEKTSI</sequence>
<keyword evidence="3" id="KW-1185">Reference proteome</keyword>
<dbReference type="EMBL" id="LSSL01004206">
    <property type="protein sequence ID" value="OLY79656.1"/>
    <property type="molecule type" value="Genomic_DNA"/>
</dbReference>
<evidence type="ECO:0000256" key="1">
    <source>
        <dbReference type="SAM" id="MobiDB-lite"/>
    </source>
</evidence>
<organism evidence="2 3">
    <name type="scientific">Smittium mucronatum</name>
    <dbReference type="NCBI Taxonomy" id="133383"/>
    <lineage>
        <taxon>Eukaryota</taxon>
        <taxon>Fungi</taxon>
        <taxon>Fungi incertae sedis</taxon>
        <taxon>Zoopagomycota</taxon>
        <taxon>Kickxellomycotina</taxon>
        <taxon>Harpellomycetes</taxon>
        <taxon>Harpellales</taxon>
        <taxon>Legeriomycetaceae</taxon>
        <taxon>Smittium</taxon>
    </lineage>
</organism>
<feature type="region of interest" description="Disordered" evidence="1">
    <location>
        <begin position="1"/>
        <end position="28"/>
    </location>
</feature>
<dbReference type="STRING" id="133383.A0A1R0GS00"/>
<evidence type="ECO:0000313" key="2">
    <source>
        <dbReference type="EMBL" id="OLY79656.1"/>
    </source>
</evidence>
<gene>
    <name evidence="2" type="ORF">AYI68_g6268</name>
</gene>
<feature type="compositionally biased region" description="Basic and acidic residues" evidence="1">
    <location>
        <begin position="18"/>
        <end position="28"/>
    </location>
</feature>
<feature type="compositionally biased region" description="Polar residues" evidence="1">
    <location>
        <begin position="1"/>
        <end position="15"/>
    </location>
</feature>
<dbReference type="AlphaFoldDB" id="A0A1R0GS00"/>
<accession>A0A1R0GS00</accession>
<reference evidence="2 3" key="1">
    <citation type="journal article" date="2016" name="Mol. Biol. Evol.">
        <title>Genome-Wide Survey of Gut Fungi (Harpellales) Reveals the First Horizontally Transferred Ubiquitin Gene from a Mosquito Host.</title>
        <authorList>
            <person name="Wang Y."/>
            <person name="White M.M."/>
            <person name="Kvist S."/>
            <person name="Moncalvo J.M."/>
        </authorList>
    </citation>
    <scope>NUCLEOTIDE SEQUENCE [LARGE SCALE GENOMIC DNA]</scope>
    <source>
        <strain evidence="2 3">ALG-7-W6</strain>
    </source>
</reference>
<name>A0A1R0GS00_9FUNG</name>
<comment type="caution">
    <text evidence="2">The sequence shown here is derived from an EMBL/GenBank/DDBJ whole genome shotgun (WGS) entry which is preliminary data.</text>
</comment>
<dbReference type="Proteomes" id="UP000187455">
    <property type="component" value="Unassembled WGS sequence"/>
</dbReference>
<evidence type="ECO:0000313" key="3">
    <source>
        <dbReference type="Proteomes" id="UP000187455"/>
    </source>
</evidence>